<reference evidence="10 11" key="1">
    <citation type="journal article" date="2023" name="Sci. Data">
        <title>Genome assembly of the Korean intertidal mud-creeper Batillaria attramentaria.</title>
        <authorList>
            <person name="Patra A.K."/>
            <person name="Ho P.T."/>
            <person name="Jun S."/>
            <person name="Lee S.J."/>
            <person name="Kim Y."/>
            <person name="Won Y.J."/>
        </authorList>
    </citation>
    <scope>NUCLEOTIDE SEQUENCE [LARGE SCALE GENOMIC DNA]</scope>
    <source>
        <strain evidence="10">Wonlab-2016</strain>
    </source>
</reference>
<dbReference type="PANTHER" id="PTHR24243:SF230">
    <property type="entry name" value="G-PROTEIN COUPLED RECEPTORS FAMILY 1 PROFILE DOMAIN-CONTAINING PROTEIN"/>
    <property type="match status" value="1"/>
</dbReference>
<proteinExistence type="predicted"/>
<keyword evidence="11" id="KW-1185">Reference proteome</keyword>
<accession>A0ABD0L0C7</accession>
<feature type="domain" description="G-protein coupled receptors family 1 profile" evidence="9">
    <location>
        <begin position="81"/>
        <end position="354"/>
    </location>
</feature>
<dbReference type="PROSITE" id="PS50262">
    <property type="entry name" value="G_PROTEIN_RECEP_F1_2"/>
    <property type="match status" value="1"/>
</dbReference>
<evidence type="ECO:0000313" key="11">
    <source>
        <dbReference type="Proteomes" id="UP001519460"/>
    </source>
</evidence>
<gene>
    <name evidence="10" type="ORF">BaRGS_00016001</name>
</gene>
<feature type="transmembrane region" description="Helical" evidence="8">
    <location>
        <begin position="246"/>
        <end position="267"/>
    </location>
</feature>
<comment type="subcellular location">
    <subcellularLocation>
        <location evidence="1">Membrane</location>
        <topology evidence="1">Multi-pass membrane protein</topology>
    </subcellularLocation>
</comment>
<sequence>MLCAPLTYGEALETNDKLSIAILSGIAGNFSENQSPAQDVNKSGRPDVSEEIFHLISNSQRELAERIQTILTYLLLAVSLPLTICNVVVFLQKNMRSATGTYVISLSSAQVFYLLIGSVFFVLEAVVEDRFNNFWYWAFYLYFPAYLGVVARRGSYLVMCLVSADRLNAVARPLHVQTFWLSKYPVRSMAVAFLVTALWHSYLLTRTKIVKLWDEKREIHVYKPIRTDLYLRNKELNDGFSLGAKIVLSYITLAMQIVLNVLTIWALRRHSMATKHVQTSANENKQRQKERALTVTILASTICYVTLSLPYAVHYLVYSLSPEYLGRYSNLYQVMTSLTYNLTLFGCGIDFVCFLTLSTSYRKTFLEVFSRFREWTKIKRETEQETWADNVSRDS</sequence>
<dbReference type="InterPro" id="IPR017452">
    <property type="entry name" value="GPCR_Rhodpsn_7TM"/>
</dbReference>
<evidence type="ECO:0000256" key="7">
    <source>
        <dbReference type="ARBA" id="ARBA00023224"/>
    </source>
</evidence>
<feature type="transmembrane region" description="Helical" evidence="8">
    <location>
        <begin position="184"/>
        <end position="203"/>
    </location>
</feature>
<organism evidence="10 11">
    <name type="scientific">Batillaria attramentaria</name>
    <dbReference type="NCBI Taxonomy" id="370345"/>
    <lineage>
        <taxon>Eukaryota</taxon>
        <taxon>Metazoa</taxon>
        <taxon>Spiralia</taxon>
        <taxon>Lophotrochozoa</taxon>
        <taxon>Mollusca</taxon>
        <taxon>Gastropoda</taxon>
        <taxon>Caenogastropoda</taxon>
        <taxon>Sorbeoconcha</taxon>
        <taxon>Cerithioidea</taxon>
        <taxon>Batillariidae</taxon>
        <taxon>Batillaria</taxon>
    </lineage>
</organism>
<evidence type="ECO:0000259" key="9">
    <source>
        <dbReference type="PROSITE" id="PS50262"/>
    </source>
</evidence>
<keyword evidence="7" id="KW-0807">Transducer</keyword>
<evidence type="ECO:0000256" key="8">
    <source>
        <dbReference type="SAM" id="Phobius"/>
    </source>
</evidence>
<dbReference type="Pfam" id="PF10324">
    <property type="entry name" value="7TM_GPCR_Srw"/>
    <property type="match status" value="1"/>
</dbReference>
<name>A0ABD0L0C7_9CAEN</name>
<feature type="transmembrane region" description="Helical" evidence="8">
    <location>
        <begin position="103"/>
        <end position="122"/>
    </location>
</feature>
<protein>
    <recommendedName>
        <fullName evidence="9">G-protein coupled receptors family 1 profile domain-containing protein</fullName>
    </recommendedName>
</protein>
<feature type="transmembrane region" description="Helical" evidence="8">
    <location>
        <begin position="292"/>
        <end position="318"/>
    </location>
</feature>
<evidence type="ECO:0000256" key="3">
    <source>
        <dbReference type="ARBA" id="ARBA00022989"/>
    </source>
</evidence>
<feature type="transmembrane region" description="Helical" evidence="8">
    <location>
        <begin position="338"/>
        <end position="357"/>
    </location>
</feature>
<evidence type="ECO:0000256" key="5">
    <source>
        <dbReference type="ARBA" id="ARBA00023136"/>
    </source>
</evidence>
<keyword evidence="2 8" id="KW-0812">Transmembrane</keyword>
<dbReference type="GO" id="GO:0016020">
    <property type="term" value="C:membrane"/>
    <property type="evidence" value="ECO:0007669"/>
    <property type="project" value="UniProtKB-SubCell"/>
</dbReference>
<dbReference type="SUPFAM" id="SSF81321">
    <property type="entry name" value="Family A G protein-coupled receptor-like"/>
    <property type="match status" value="1"/>
</dbReference>
<dbReference type="GO" id="GO:0004930">
    <property type="term" value="F:G protein-coupled receptor activity"/>
    <property type="evidence" value="ECO:0007669"/>
    <property type="project" value="UniProtKB-KW"/>
</dbReference>
<dbReference type="EMBL" id="JACVVK020000100">
    <property type="protein sequence ID" value="KAK7492696.1"/>
    <property type="molecule type" value="Genomic_DNA"/>
</dbReference>
<keyword evidence="6" id="KW-0675">Receptor</keyword>
<evidence type="ECO:0000256" key="4">
    <source>
        <dbReference type="ARBA" id="ARBA00023040"/>
    </source>
</evidence>
<keyword evidence="3 8" id="KW-1133">Transmembrane helix</keyword>
<dbReference type="Proteomes" id="UP001519460">
    <property type="component" value="Unassembled WGS sequence"/>
</dbReference>
<feature type="transmembrane region" description="Helical" evidence="8">
    <location>
        <begin position="134"/>
        <end position="151"/>
    </location>
</feature>
<feature type="transmembrane region" description="Helical" evidence="8">
    <location>
        <begin position="70"/>
        <end position="91"/>
    </location>
</feature>
<dbReference type="InterPro" id="IPR019427">
    <property type="entry name" value="7TM_GPCR_serpentine_rcpt_Srw"/>
</dbReference>
<evidence type="ECO:0000313" key="10">
    <source>
        <dbReference type="EMBL" id="KAK7492696.1"/>
    </source>
</evidence>
<dbReference type="PANTHER" id="PTHR24243">
    <property type="entry name" value="G-PROTEIN COUPLED RECEPTOR"/>
    <property type="match status" value="1"/>
</dbReference>
<comment type="caution">
    <text evidence="10">The sequence shown here is derived from an EMBL/GenBank/DDBJ whole genome shotgun (WGS) entry which is preliminary data.</text>
</comment>
<evidence type="ECO:0000256" key="6">
    <source>
        <dbReference type="ARBA" id="ARBA00023170"/>
    </source>
</evidence>
<dbReference type="Gene3D" id="1.20.1070.10">
    <property type="entry name" value="Rhodopsin 7-helix transmembrane proteins"/>
    <property type="match status" value="1"/>
</dbReference>
<dbReference type="AlphaFoldDB" id="A0ABD0L0C7"/>
<evidence type="ECO:0000256" key="2">
    <source>
        <dbReference type="ARBA" id="ARBA00022692"/>
    </source>
</evidence>
<keyword evidence="4" id="KW-0297">G-protein coupled receptor</keyword>
<keyword evidence="5 8" id="KW-0472">Membrane</keyword>
<evidence type="ECO:0000256" key="1">
    <source>
        <dbReference type="ARBA" id="ARBA00004141"/>
    </source>
</evidence>